<accession>A0ACA9RJU4</accession>
<keyword evidence="2" id="KW-1185">Reference proteome</keyword>
<dbReference type="EMBL" id="CAJVPW010072905">
    <property type="protein sequence ID" value="CAG8794856.1"/>
    <property type="molecule type" value="Genomic_DNA"/>
</dbReference>
<name>A0ACA9RJU4_9GLOM</name>
<protein>
    <submittedName>
        <fullName evidence="1">2001_t:CDS:1</fullName>
    </submittedName>
</protein>
<organism evidence="1 2">
    <name type="scientific">Cetraspora pellucida</name>
    <dbReference type="NCBI Taxonomy" id="1433469"/>
    <lineage>
        <taxon>Eukaryota</taxon>
        <taxon>Fungi</taxon>
        <taxon>Fungi incertae sedis</taxon>
        <taxon>Mucoromycota</taxon>
        <taxon>Glomeromycotina</taxon>
        <taxon>Glomeromycetes</taxon>
        <taxon>Diversisporales</taxon>
        <taxon>Gigasporaceae</taxon>
        <taxon>Cetraspora</taxon>
    </lineage>
</organism>
<feature type="non-terminal residue" evidence="1">
    <location>
        <position position="54"/>
    </location>
</feature>
<dbReference type="Proteomes" id="UP000789366">
    <property type="component" value="Unassembled WGS sequence"/>
</dbReference>
<evidence type="ECO:0000313" key="1">
    <source>
        <dbReference type="EMBL" id="CAG8794856.1"/>
    </source>
</evidence>
<sequence length="54" mass="6034">TMKSSSIVETSSAKDKELDWANEVENNIKTEKVSKLPLLSKGKDNKETRVNLAK</sequence>
<gene>
    <name evidence="1" type="ORF">SPELUC_LOCUS17554</name>
</gene>
<reference evidence="1" key="1">
    <citation type="submission" date="2021-06" db="EMBL/GenBank/DDBJ databases">
        <authorList>
            <person name="Kallberg Y."/>
            <person name="Tangrot J."/>
            <person name="Rosling A."/>
        </authorList>
    </citation>
    <scope>NUCLEOTIDE SEQUENCE</scope>
    <source>
        <strain evidence="1">28 12/20/2015</strain>
    </source>
</reference>
<proteinExistence type="predicted"/>
<evidence type="ECO:0000313" key="2">
    <source>
        <dbReference type="Proteomes" id="UP000789366"/>
    </source>
</evidence>
<comment type="caution">
    <text evidence="1">The sequence shown here is derived from an EMBL/GenBank/DDBJ whole genome shotgun (WGS) entry which is preliminary data.</text>
</comment>
<feature type="non-terminal residue" evidence="1">
    <location>
        <position position="1"/>
    </location>
</feature>